<proteinExistence type="predicted"/>
<dbReference type="InterPro" id="IPR044020">
    <property type="entry name" value="DUF5676"/>
</dbReference>
<organism evidence="2 3">
    <name type="scientific">Candidatus Kaiserbacteria bacterium RIFCSPLOWO2_01_FULL_54_13</name>
    <dbReference type="NCBI Taxonomy" id="1798512"/>
    <lineage>
        <taxon>Bacteria</taxon>
        <taxon>Candidatus Kaiseribacteriota</taxon>
    </lineage>
</organism>
<comment type="caution">
    <text evidence="2">The sequence shown here is derived from an EMBL/GenBank/DDBJ whole genome shotgun (WGS) entry which is preliminary data.</text>
</comment>
<name>A0A1F6F249_9BACT</name>
<dbReference type="AlphaFoldDB" id="A0A1F6F249"/>
<evidence type="ECO:0000256" key="1">
    <source>
        <dbReference type="SAM" id="Phobius"/>
    </source>
</evidence>
<dbReference type="Pfam" id="PF18926">
    <property type="entry name" value="DUF5676"/>
    <property type="match status" value="1"/>
</dbReference>
<dbReference type="EMBL" id="MFLZ01000015">
    <property type="protein sequence ID" value="OGG79948.1"/>
    <property type="molecule type" value="Genomic_DNA"/>
</dbReference>
<accession>A0A1F6F249</accession>
<evidence type="ECO:0000313" key="2">
    <source>
        <dbReference type="EMBL" id="OGG79948.1"/>
    </source>
</evidence>
<sequence>MNYQRISSKDKKSMINVKHLLTVTAAWTSIAYTVCYVAVWLFPGVRDLFLTMALHAQVPLTSGPFTLGSFVAGLVVWNVVAAAGVWLFAYLWNTIKS</sequence>
<feature type="transmembrane region" description="Helical" evidence="1">
    <location>
        <begin position="20"/>
        <end position="42"/>
    </location>
</feature>
<gene>
    <name evidence="2" type="ORF">A3A39_01010</name>
</gene>
<keyword evidence="1" id="KW-1133">Transmembrane helix</keyword>
<keyword evidence="1" id="KW-0812">Transmembrane</keyword>
<evidence type="ECO:0000313" key="3">
    <source>
        <dbReference type="Proteomes" id="UP000177372"/>
    </source>
</evidence>
<keyword evidence="1" id="KW-0472">Membrane</keyword>
<feature type="transmembrane region" description="Helical" evidence="1">
    <location>
        <begin position="70"/>
        <end position="92"/>
    </location>
</feature>
<protein>
    <submittedName>
        <fullName evidence="2">Uncharacterized protein</fullName>
    </submittedName>
</protein>
<dbReference type="STRING" id="1798512.A3A39_01010"/>
<dbReference type="Proteomes" id="UP000177372">
    <property type="component" value="Unassembled WGS sequence"/>
</dbReference>
<reference evidence="2 3" key="1">
    <citation type="journal article" date="2016" name="Nat. Commun.">
        <title>Thousands of microbial genomes shed light on interconnected biogeochemical processes in an aquifer system.</title>
        <authorList>
            <person name="Anantharaman K."/>
            <person name="Brown C.T."/>
            <person name="Hug L.A."/>
            <person name="Sharon I."/>
            <person name="Castelle C.J."/>
            <person name="Probst A.J."/>
            <person name="Thomas B.C."/>
            <person name="Singh A."/>
            <person name="Wilkins M.J."/>
            <person name="Karaoz U."/>
            <person name="Brodie E.L."/>
            <person name="Williams K.H."/>
            <person name="Hubbard S.S."/>
            <person name="Banfield J.F."/>
        </authorList>
    </citation>
    <scope>NUCLEOTIDE SEQUENCE [LARGE SCALE GENOMIC DNA]</scope>
</reference>